<keyword evidence="3 4" id="KW-0663">Pyridoxal phosphate</keyword>
<comment type="cofactor">
    <cofactor evidence="1 4">
        <name>pyridoxal 5'-phosphate</name>
        <dbReference type="ChEBI" id="CHEBI:597326"/>
    </cofactor>
</comment>
<evidence type="ECO:0000256" key="2">
    <source>
        <dbReference type="ARBA" id="ARBA00006376"/>
    </source>
</evidence>
<dbReference type="CDD" id="cd00378">
    <property type="entry name" value="SHMT"/>
    <property type="match status" value="1"/>
</dbReference>
<reference evidence="6 7" key="1">
    <citation type="journal article" date="2019" name="Int. J. Syst. Evol. Microbiol.">
        <title>The Global Catalogue of Microorganisms (GCM) 10K type strain sequencing project: providing services to taxonomists for standard genome sequencing and annotation.</title>
        <authorList>
            <consortium name="The Broad Institute Genomics Platform"/>
            <consortium name="The Broad Institute Genome Sequencing Center for Infectious Disease"/>
            <person name="Wu L."/>
            <person name="Ma J."/>
        </authorList>
    </citation>
    <scope>NUCLEOTIDE SEQUENCE [LARGE SCALE GENOMIC DNA]</scope>
    <source>
        <strain evidence="6 7">JCM 16259</strain>
    </source>
</reference>
<dbReference type="InterPro" id="IPR015421">
    <property type="entry name" value="PyrdxlP-dep_Trfase_major"/>
</dbReference>
<comment type="caution">
    <text evidence="6">The sequence shown here is derived from an EMBL/GenBank/DDBJ whole genome shotgun (WGS) entry which is preliminary data.</text>
</comment>
<keyword evidence="4" id="KW-0963">Cytoplasm</keyword>
<comment type="pathway">
    <text evidence="4">One-carbon metabolism; tetrahydrofolate interconversion.</text>
</comment>
<evidence type="ECO:0000256" key="1">
    <source>
        <dbReference type="ARBA" id="ARBA00001933"/>
    </source>
</evidence>
<gene>
    <name evidence="4" type="primary">glyA</name>
    <name evidence="6" type="ORF">GCM10009858_29110</name>
</gene>
<feature type="site" description="Plays an important role in substrate specificity" evidence="4">
    <location>
        <position position="235"/>
    </location>
</feature>
<dbReference type="PIRSF" id="PIRSF000412">
    <property type="entry name" value="SHMT"/>
    <property type="match status" value="1"/>
</dbReference>
<dbReference type="SUPFAM" id="SSF53383">
    <property type="entry name" value="PLP-dependent transferases"/>
    <property type="match status" value="1"/>
</dbReference>
<evidence type="ECO:0000259" key="5">
    <source>
        <dbReference type="Pfam" id="PF00464"/>
    </source>
</evidence>
<dbReference type="InterPro" id="IPR049943">
    <property type="entry name" value="Ser_HO-MeTrfase-like"/>
</dbReference>
<dbReference type="InterPro" id="IPR015424">
    <property type="entry name" value="PyrdxlP-dep_Trfase"/>
</dbReference>
<comment type="subunit">
    <text evidence="4">Homodimer.</text>
</comment>
<name>A0ABN3LS56_9MICO</name>
<dbReference type="RefSeq" id="WP_344255690.1">
    <property type="nucleotide sequence ID" value="NZ_BAAARE010000012.1"/>
</dbReference>
<feature type="binding site" evidence="4">
    <location>
        <position position="251"/>
    </location>
    <ligand>
        <name>(6S)-5,6,7,8-tetrahydrofolate</name>
        <dbReference type="ChEBI" id="CHEBI:57453"/>
    </ligand>
</feature>
<protein>
    <recommendedName>
        <fullName evidence="4">Serine hydroxymethyltransferase</fullName>
        <shortName evidence="4">SHMT</shortName>
        <shortName evidence="4">Serine methylase</shortName>
        <ecNumber evidence="4">2.1.2.1</ecNumber>
    </recommendedName>
</protein>
<dbReference type="EC" id="2.1.2.1" evidence="4"/>
<dbReference type="Pfam" id="PF00464">
    <property type="entry name" value="SHMT"/>
    <property type="match status" value="1"/>
</dbReference>
<dbReference type="Proteomes" id="UP001500730">
    <property type="component" value="Unassembled WGS sequence"/>
</dbReference>
<dbReference type="Gene3D" id="3.90.1150.10">
    <property type="entry name" value="Aspartate Aminotransferase, domain 1"/>
    <property type="match status" value="1"/>
</dbReference>
<keyword evidence="4" id="KW-0028">Amino-acid biosynthesis</keyword>
<proteinExistence type="inferred from homology"/>
<dbReference type="PANTHER" id="PTHR11680:SF35">
    <property type="entry name" value="SERINE HYDROXYMETHYLTRANSFERASE 1"/>
    <property type="match status" value="1"/>
</dbReference>
<dbReference type="HAMAP" id="MF_00051">
    <property type="entry name" value="SHMT"/>
    <property type="match status" value="1"/>
</dbReference>
<keyword evidence="4" id="KW-0808">Transferase</keyword>
<evidence type="ECO:0000256" key="4">
    <source>
        <dbReference type="HAMAP-Rule" id="MF_00051"/>
    </source>
</evidence>
<feature type="binding site" evidence="4">
    <location>
        <begin position="131"/>
        <end position="133"/>
    </location>
    <ligand>
        <name>(6S)-5,6,7,8-tetrahydrofolate</name>
        <dbReference type="ChEBI" id="CHEBI:57453"/>
    </ligand>
</feature>
<comment type="similarity">
    <text evidence="2 4">Belongs to the SHMT family.</text>
</comment>
<evidence type="ECO:0000313" key="7">
    <source>
        <dbReference type="Proteomes" id="UP001500730"/>
    </source>
</evidence>
<organism evidence="6 7">
    <name type="scientific">Terrabacter carboxydivorans</name>
    <dbReference type="NCBI Taxonomy" id="619730"/>
    <lineage>
        <taxon>Bacteria</taxon>
        <taxon>Bacillati</taxon>
        <taxon>Actinomycetota</taxon>
        <taxon>Actinomycetes</taxon>
        <taxon>Micrococcales</taxon>
        <taxon>Intrasporangiaceae</taxon>
        <taxon>Terrabacter</taxon>
    </lineage>
</organism>
<comment type="subcellular location">
    <subcellularLocation>
        <location evidence="4">Cytoplasm</location>
    </subcellularLocation>
</comment>
<sequence>MADDTFYGSDFGALKSFDPDIAGVLLSELDRIRGGLQLIASENISSPAVLTALGSTLSNKYAEGYPGRRYYGGCSEVDKAETIAIERAKALFGADHANVQAHSGASANQAVYGAFMSPGDTILAMALPMGGHLTHGTKVSFSGKWFNAVHYGVDATTEDIDYDQVEALAKEHRPKVICAGGSAIPRLIDFARFRAIADEVGAILWVDAAHFIGLVAGKAIPSPVPYADVVTFTTHKVLRGPRSGALVCKAEHAAAMDKAIFPMMQGGPQMHTIAAKAVNFKEAATPEYAQYAKDVIANSQQLASSLLELGIRPTTGGTDTHLSLLDLQGVGVTGKEAEERADAAGIVLNKNAIPFDPQKPNIASGIRVGTPSVTTQGMGLEEMKQIATLIHQAVTQGDADPDHAVSKQVRAEVTDLVTRFPAYPR</sequence>
<keyword evidence="4" id="KW-0554">One-carbon metabolism</keyword>
<comment type="pathway">
    <text evidence="4">Amino-acid biosynthesis; glycine biosynthesis; glycine from L-serine: step 1/1.</text>
</comment>
<dbReference type="PANTHER" id="PTHR11680">
    <property type="entry name" value="SERINE HYDROXYMETHYLTRANSFERASE"/>
    <property type="match status" value="1"/>
</dbReference>
<dbReference type="EMBL" id="BAAARE010000012">
    <property type="protein sequence ID" value="GAA2489206.1"/>
    <property type="molecule type" value="Genomic_DNA"/>
</dbReference>
<feature type="binding site" evidence="4">
    <location>
        <position position="127"/>
    </location>
    <ligand>
        <name>(6S)-5,6,7,8-tetrahydrofolate</name>
        <dbReference type="ChEBI" id="CHEBI:57453"/>
    </ligand>
</feature>
<evidence type="ECO:0000313" key="6">
    <source>
        <dbReference type="EMBL" id="GAA2489206.1"/>
    </source>
</evidence>
<dbReference type="InterPro" id="IPR039429">
    <property type="entry name" value="SHMT-like_dom"/>
</dbReference>
<keyword evidence="7" id="KW-1185">Reference proteome</keyword>
<comment type="function">
    <text evidence="4">Catalyzes the reversible interconversion of serine and glycine with tetrahydrofolate (THF) serving as the one-carbon carrier. This reaction serves as the major source of one-carbon groups required for the biosynthesis of purines, thymidylate, methionine, and other important biomolecules. Also exhibits THF-independent aldolase activity toward beta-hydroxyamino acids, producing glycine and aldehydes, via a retro-aldol mechanism.</text>
</comment>
<dbReference type="InterPro" id="IPR015422">
    <property type="entry name" value="PyrdxlP-dep_Trfase_small"/>
</dbReference>
<accession>A0ABN3LS56</accession>
<comment type="catalytic activity">
    <reaction evidence="4">
        <text>(6R)-5,10-methylene-5,6,7,8-tetrahydrofolate + glycine + H2O = (6S)-5,6,7,8-tetrahydrofolate + L-serine</text>
        <dbReference type="Rhea" id="RHEA:15481"/>
        <dbReference type="ChEBI" id="CHEBI:15377"/>
        <dbReference type="ChEBI" id="CHEBI:15636"/>
        <dbReference type="ChEBI" id="CHEBI:33384"/>
        <dbReference type="ChEBI" id="CHEBI:57305"/>
        <dbReference type="ChEBI" id="CHEBI:57453"/>
        <dbReference type="EC" id="2.1.2.1"/>
    </reaction>
</comment>
<dbReference type="NCBIfam" id="NF000586">
    <property type="entry name" value="PRK00011.1"/>
    <property type="match status" value="1"/>
</dbReference>
<feature type="domain" description="Serine hydroxymethyltransferase-like" evidence="5">
    <location>
        <begin position="14"/>
        <end position="390"/>
    </location>
</feature>
<feature type="modified residue" description="N6-(pyridoxal phosphate)lysine" evidence="4">
    <location>
        <position position="236"/>
    </location>
</feature>
<evidence type="ECO:0000256" key="3">
    <source>
        <dbReference type="ARBA" id="ARBA00022898"/>
    </source>
</evidence>
<comment type="caution">
    <text evidence="4">Lacks conserved residue(s) required for the propagation of feature annotation.</text>
</comment>
<dbReference type="InterPro" id="IPR001085">
    <property type="entry name" value="Ser_HO-MeTrfase"/>
</dbReference>
<dbReference type="Gene3D" id="3.40.640.10">
    <property type="entry name" value="Type I PLP-dependent aspartate aminotransferase-like (Major domain)"/>
    <property type="match status" value="1"/>
</dbReference>